<evidence type="ECO:0000313" key="3">
    <source>
        <dbReference type="Proteomes" id="UP001320159"/>
    </source>
</evidence>
<sequence length="171" mass="19621">MTKFRRPISNIMDENKLMQIEIFPQRLLNLDTAQKLLNELNVIDGINRMVVYGPGMPKDDPADLLDGKYCVREKKYICIMGEMVELTVQVGRIWIEVRDGSVVEKIREACVKTLPFPFELYEGLYLRTQKTITDYVRKGGEVDDIDLGMFDPGKCVPCCETLPGRKENDLV</sequence>
<gene>
    <name evidence="2" type="primary">mcrD</name>
    <name evidence="2" type="ORF">CUJ83_09830</name>
</gene>
<dbReference type="AlphaFoldDB" id="A0AAP2RDG6"/>
<dbReference type="GO" id="GO:0015948">
    <property type="term" value="P:methanogenesis"/>
    <property type="evidence" value="ECO:0007669"/>
    <property type="project" value="UniProtKB-KW"/>
</dbReference>
<dbReference type="Pfam" id="PF02505">
    <property type="entry name" value="MCR_D"/>
    <property type="match status" value="1"/>
</dbReference>
<proteinExistence type="predicted"/>
<protein>
    <submittedName>
        <fullName evidence="2">Methyl-coenzyme M reductase operon protein D</fullName>
    </submittedName>
</protein>
<dbReference type="PIRSF" id="PIRSF005636">
    <property type="entry name" value="McrD"/>
    <property type="match status" value="1"/>
</dbReference>
<organism evidence="2 3">
    <name type="scientific">Methanooceanicella nereidis</name>
    <dbReference type="NCBI Taxonomy" id="2052831"/>
    <lineage>
        <taxon>Archaea</taxon>
        <taxon>Methanobacteriati</taxon>
        <taxon>Methanobacteriota</taxon>
        <taxon>Stenosarchaea group</taxon>
        <taxon>Methanomicrobia</taxon>
        <taxon>Methanocellales</taxon>
        <taxon>Methanocellaceae</taxon>
        <taxon>Methanooceanicella</taxon>
    </lineage>
</organism>
<dbReference type="NCBIfam" id="TIGR03260">
    <property type="entry name" value="met_CoM_red_D"/>
    <property type="match status" value="1"/>
</dbReference>
<keyword evidence="1" id="KW-0484">Methanogenesis</keyword>
<accession>A0AAP2RDG6</accession>
<evidence type="ECO:0000256" key="1">
    <source>
        <dbReference type="ARBA" id="ARBA00022994"/>
    </source>
</evidence>
<name>A0AAP2RDG6_9EURY</name>
<dbReference type="EMBL" id="PGCK01000007">
    <property type="protein sequence ID" value="MCD1295298.1"/>
    <property type="molecule type" value="Genomic_DNA"/>
</dbReference>
<evidence type="ECO:0000313" key="2">
    <source>
        <dbReference type="EMBL" id="MCD1295298.1"/>
    </source>
</evidence>
<dbReference type="Proteomes" id="UP001320159">
    <property type="component" value="Unassembled WGS sequence"/>
</dbReference>
<dbReference type="RefSeq" id="WP_230742150.1">
    <property type="nucleotide sequence ID" value="NZ_PGCK01000007.1"/>
</dbReference>
<comment type="caution">
    <text evidence="2">The sequence shown here is derived from an EMBL/GenBank/DDBJ whole genome shotgun (WGS) entry which is preliminary data.</text>
</comment>
<keyword evidence="3" id="KW-1185">Reference proteome</keyword>
<reference evidence="2 3" key="1">
    <citation type="submission" date="2017-11" db="EMBL/GenBank/DDBJ databases">
        <title>Isolation and Characterization of Family Methanocellaceae Species from Potential Methane Hydrate Area Offshore Southwestern Taiwan.</title>
        <authorList>
            <person name="Zhang W.-L."/>
            <person name="Chen W.-C."/>
            <person name="Lai M.-C."/>
            <person name="Chen S.-C."/>
        </authorList>
    </citation>
    <scope>NUCLEOTIDE SEQUENCE [LARGE SCALE GENOMIC DNA]</scope>
    <source>
        <strain evidence="2 3">CWC-04</strain>
    </source>
</reference>
<dbReference type="InterPro" id="IPR003901">
    <property type="entry name" value="Me_CoM_Rdtase_D"/>
</dbReference>